<evidence type="ECO:0000256" key="2">
    <source>
        <dbReference type="ARBA" id="ARBA00022801"/>
    </source>
</evidence>
<gene>
    <name evidence="5" type="ORF">FAZ95_37145</name>
</gene>
<evidence type="ECO:0000256" key="1">
    <source>
        <dbReference type="ARBA" id="ARBA00010088"/>
    </source>
</evidence>
<dbReference type="OrthoDB" id="9796770at2"/>
<sequence>MGRKMKLVKMFIGMCLCVGAAIALASNSGSTVLTETLASHKLITRDGMLYYEAEGQGEPLILVPGGPGACRISFQPWFSRLSNNHQVVYYDAIGRGLSDRLGDPALYTVERDVDDIENLRQALGVQRISLLGQSYGGIPALAYALKYPAHVSHLVLSSAMISAASFQANIDAANATMQMFYPAEWARVQALRAIGVRSADHRSEEEYAQLAEMMYWHDGRLASLMKQPSDPRERLDMTVYRAMLGENADFVVGGTLKGYDPLPMMHRLAARTLVIGGRYDRVATPEIVAQTYRSIPASLAQLAMFEHSGHRPWVEESDAYFARVSAFLDDQPTPAQVGTVMHPAGVDGTKPLAPIDARAAKDSGRSKTSTYFLFLSNSLTIVGNSG</sequence>
<dbReference type="AlphaFoldDB" id="A0A4P8J153"/>
<name>A0A4P8J153_9BURK</name>
<evidence type="ECO:0000259" key="4">
    <source>
        <dbReference type="Pfam" id="PF00561"/>
    </source>
</evidence>
<dbReference type="EMBL" id="CP040078">
    <property type="protein sequence ID" value="QCP54516.1"/>
    <property type="molecule type" value="Genomic_DNA"/>
</dbReference>
<keyword evidence="2 5" id="KW-0378">Hydrolase</keyword>
<dbReference type="InterPro" id="IPR000073">
    <property type="entry name" value="AB_hydrolase_1"/>
</dbReference>
<evidence type="ECO:0000313" key="6">
    <source>
        <dbReference type="Proteomes" id="UP000298656"/>
    </source>
</evidence>
<keyword evidence="6" id="KW-1185">Reference proteome</keyword>
<feature type="domain" description="AB hydrolase-1" evidence="4">
    <location>
        <begin position="59"/>
        <end position="310"/>
    </location>
</feature>
<dbReference type="Gene3D" id="3.40.50.1820">
    <property type="entry name" value="alpha/beta hydrolase"/>
    <property type="match status" value="1"/>
</dbReference>
<dbReference type="InterPro" id="IPR002410">
    <property type="entry name" value="Peptidase_S33"/>
</dbReference>
<proteinExistence type="inferred from homology"/>
<evidence type="ECO:0000313" key="5">
    <source>
        <dbReference type="EMBL" id="QCP54516.1"/>
    </source>
</evidence>
<dbReference type="PANTHER" id="PTHR43798">
    <property type="entry name" value="MONOACYLGLYCEROL LIPASE"/>
    <property type="match status" value="1"/>
</dbReference>
<dbReference type="Proteomes" id="UP000298656">
    <property type="component" value="Chromosome 2"/>
</dbReference>
<dbReference type="GO" id="GO:0008233">
    <property type="term" value="F:peptidase activity"/>
    <property type="evidence" value="ECO:0007669"/>
    <property type="project" value="InterPro"/>
</dbReference>
<dbReference type="Pfam" id="PF00561">
    <property type="entry name" value="Abhydrolase_1"/>
    <property type="match status" value="1"/>
</dbReference>
<evidence type="ECO:0000256" key="3">
    <source>
        <dbReference type="SAM" id="SignalP"/>
    </source>
</evidence>
<protein>
    <submittedName>
        <fullName evidence="5">Alpha/beta fold hydrolase</fullName>
    </submittedName>
</protein>
<dbReference type="SUPFAM" id="SSF53474">
    <property type="entry name" value="alpha/beta-Hydrolases"/>
    <property type="match status" value="1"/>
</dbReference>
<dbReference type="InterPro" id="IPR050266">
    <property type="entry name" value="AB_hydrolase_sf"/>
</dbReference>
<dbReference type="PRINTS" id="PR00111">
    <property type="entry name" value="ABHYDROLASE"/>
</dbReference>
<dbReference type="PANTHER" id="PTHR43798:SF31">
    <property type="entry name" value="AB HYDROLASE SUPERFAMILY PROTEIN YCLE"/>
    <property type="match status" value="1"/>
</dbReference>
<keyword evidence="3" id="KW-0732">Signal</keyword>
<accession>A0A4P8J153</accession>
<dbReference type="GO" id="GO:0006508">
    <property type="term" value="P:proteolysis"/>
    <property type="evidence" value="ECO:0007669"/>
    <property type="project" value="InterPro"/>
</dbReference>
<organism evidence="5 6">
    <name type="scientific">Trinickia violacea</name>
    <dbReference type="NCBI Taxonomy" id="2571746"/>
    <lineage>
        <taxon>Bacteria</taxon>
        <taxon>Pseudomonadati</taxon>
        <taxon>Pseudomonadota</taxon>
        <taxon>Betaproteobacteria</taxon>
        <taxon>Burkholderiales</taxon>
        <taxon>Burkholderiaceae</taxon>
        <taxon>Trinickia</taxon>
    </lineage>
</organism>
<feature type="signal peptide" evidence="3">
    <location>
        <begin position="1"/>
        <end position="25"/>
    </location>
</feature>
<reference evidence="5 6" key="1">
    <citation type="submission" date="2019-05" db="EMBL/GenBank/DDBJ databases">
        <title>Burkholderia sp. DHOD12, isolated from subtropical forest soil.</title>
        <authorList>
            <person name="Gao Z.-H."/>
            <person name="Qiu L.-H."/>
        </authorList>
    </citation>
    <scope>NUCLEOTIDE SEQUENCE [LARGE SCALE GENOMIC DNA]</scope>
    <source>
        <strain evidence="5 6">DHOD12</strain>
    </source>
</reference>
<comment type="similarity">
    <text evidence="1">Belongs to the peptidase S33 family.</text>
</comment>
<dbReference type="KEGG" id="tvl:FAZ95_37145"/>
<dbReference type="GO" id="GO:0016020">
    <property type="term" value="C:membrane"/>
    <property type="evidence" value="ECO:0007669"/>
    <property type="project" value="TreeGrafter"/>
</dbReference>
<dbReference type="InterPro" id="IPR029058">
    <property type="entry name" value="AB_hydrolase_fold"/>
</dbReference>
<feature type="chain" id="PRO_5020337596" evidence="3">
    <location>
        <begin position="26"/>
        <end position="386"/>
    </location>
</feature>
<dbReference type="PRINTS" id="PR00793">
    <property type="entry name" value="PROAMNOPTASE"/>
</dbReference>